<feature type="region of interest" description="Disordered" evidence="3">
    <location>
        <begin position="1473"/>
        <end position="1493"/>
    </location>
</feature>
<feature type="region of interest" description="Disordered" evidence="3">
    <location>
        <begin position="1146"/>
        <end position="1174"/>
    </location>
</feature>
<dbReference type="OrthoDB" id="1893551at2759"/>
<dbReference type="Pfam" id="PF13540">
    <property type="entry name" value="RCC1_2"/>
    <property type="match status" value="1"/>
</dbReference>
<accession>A0A6G1HSH6</accession>
<dbReference type="SUPFAM" id="SSF50985">
    <property type="entry name" value="RCC1/BLIP-II"/>
    <property type="match status" value="1"/>
</dbReference>
<sequence length="1493" mass="164370">MSAILWKYFLEDDVESFGHLLKTAPYTTRQGAQKGHGSSADATSFSTSPTHTKGKGRESEARNIPAGLTLTRADVNYRDAFGRTLLHLAAASTAATAYEFAVALLEHPLTDIFLQDAENGWTALHRALYAGNVAIARCILARDAQDSPGYGSGSTQRAGGLIKVKDREGNGPFDVYELTLEGHRHQHDRREPRSYVVESSKEERSDDEYDVDAAKRSMLRPNTRLYGDELFTFGSNKNLTLGFGDEDDRQFPERLQLKRAESAYEHMQDRNSHNRIDPVLVFSVHMAKLHTAVLVHDKGPNLLGLGDERTRFQLQLVEGGTLASKSVRAVALGQNHTLAIDTSGSVHSWGSNDFAQLGYSLSKGTVQTLPRQLFGPLKREYVIGVAASRIHSVIYTESALFTFGKNEGQLGLMDADARSLEIQDTPRRVAPSLLTADIRCVTATDRATCCVLQNKEVWVFANYGYAKVHFPVPGLNNKFLSSYKHLKSIRPDMATIRKVVSEGDTICALSEAGDIFRFGLTKAEGTSNSGASTTNPRTLRSSLSKPQRIWSMNKGHMAARDVAMDQNGCIILATQAGSVWHQRKKAHDSSTADRKNKDYKYSRIPGLTRISAICASGFGAYAAVREDCEKMDKIYWHRGKYDDDGVECHYNDWFLAQDGDEFFRYDHHSFWVEDVLKSDDPDSCLRSAIDDMRKPDIPFDAIMYSVGSSVRIPFHKVLLAMRSPVVRNMIHQLELNGMGSICHRGRLEISKVDGLLHVVFTDAKRCDPLTLANLVMFLCESSVRHIWGHSYKGLWHHEHYRRTRAELLDFAKLLEIRPLERCIKGGEDGGIAKADDIVEALSDFPAFGASADVVVQLADGEALVHSFIVTRRSRFFESLILGSSGTWFSERRRPRDDLGRQTIDLRHISCRAFKYAQRHMYAGLYEDTFDWFFDDVVADTAEEFLETVLDILGAADELMLDELCGDCQHAIGHYVTVRNVCQLLGKVSQFCMKGFQRSALKYICFNLEAVLQYGRFDELSEDMLFELTKTLRHLQTKCLPIRGREPDVLAALHARHPGLQRRIDREWRAKIDSMVRQGARSVIDGSRFATVNPPHPVADSPRPAVDKRPAANDTNARDYPLVLDEDLLANKKSRYGGGSGFVATSPGEAFLGRPDSPPRRHASLSDSPYGPALRASSSAWDVFHEAPPQADTDARRLTPVIQDPYITPESSRTPRLPPHNSYPDLPVLPKLSQKERKRLQAERASAPQPNPDPSSSSSKNPWQQVPKKASKLTELFAQAGTSPRPQLTMRQTVANPAASGASVSGGKAAVVAVNRPGSSGAGISSSRAVPLATSVGTPPANGKAPAIGPAPVPSAPRGSSTPAKATGGIRCGAPGMPSAAGVASTPMSSSHPSASHPAASHPSASHPPAAHLSPAPIQSIRHTPKPGPSTTPFSSYQLSMAAILTLQQDEKDAAAAAREKRDLRDIQAEQEFQEWWDKETHRKCPSPQHGDSM</sequence>
<dbReference type="Gene3D" id="1.25.40.20">
    <property type="entry name" value="Ankyrin repeat-containing domain"/>
    <property type="match status" value="1"/>
</dbReference>
<evidence type="ECO:0000256" key="3">
    <source>
        <dbReference type="SAM" id="MobiDB-lite"/>
    </source>
</evidence>
<feature type="compositionally biased region" description="Polar residues" evidence="3">
    <location>
        <begin position="40"/>
        <end position="51"/>
    </location>
</feature>
<dbReference type="Proteomes" id="UP000799640">
    <property type="component" value="Unassembled WGS sequence"/>
</dbReference>
<evidence type="ECO:0000313" key="5">
    <source>
        <dbReference type="Proteomes" id="UP000799640"/>
    </source>
</evidence>
<feature type="region of interest" description="Disordered" evidence="3">
    <location>
        <begin position="183"/>
        <end position="209"/>
    </location>
</feature>
<feature type="region of interest" description="Disordered" evidence="3">
    <location>
        <begin position="1333"/>
        <end position="1434"/>
    </location>
</feature>
<feature type="region of interest" description="Disordered" evidence="3">
    <location>
        <begin position="1087"/>
        <end position="1118"/>
    </location>
</feature>
<reference evidence="4" key="1">
    <citation type="journal article" date="2020" name="Stud. Mycol.">
        <title>101 Dothideomycetes genomes: a test case for predicting lifestyles and emergence of pathogens.</title>
        <authorList>
            <person name="Haridas S."/>
            <person name="Albert R."/>
            <person name="Binder M."/>
            <person name="Bloem J."/>
            <person name="Labutti K."/>
            <person name="Salamov A."/>
            <person name="Andreopoulos B."/>
            <person name="Baker S."/>
            <person name="Barry K."/>
            <person name="Bills G."/>
            <person name="Bluhm B."/>
            <person name="Cannon C."/>
            <person name="Castanera R."/>
            <person name="Culley D."/>
            <person name="Daum C."/>
            <person name="Ezra D."/>
            <person name="Gonzalez J."/>
            <person name="Henrissat B."/>
            <person name="Kuo A."/>
            <person name="Liang C."/>
            <person name="Lipzen A."/>
            <person name="Lutzoni F."/>
            <person name="Magnuson J."/>
            <person name="Mondo S."/>
            <person name="Nolan M."/>
            <person name="Ohm R."/>
            <person name="Pangilinan J."/>
            <person name="Park H.-J."/>
            <person name="Ramirez L."/>
            <person name="Alfaro M."/>
            <person name="Sun H."/>
            <person name="Tritt A."/>
            <person name="Yoshinaga Y."/>
            <person name="Zwiers L.-H."/>
            <person name="Turgeon B."/>
            <person name="Goodwin S."/>
            <person name="Spatafora J."/>
            <person name="Crous P."/>
            <person name="Grigoriev I."/>
        </authorList>
    </citation>
    <scope>NUCLEOTIDE SEQUENCE</scope>
    <source>
        <strain evidence="4">CBS 262.69</strain>
    </source>
</reference>
<dbReference type="SUPFAM" id="SSF48403">
    <property type="entry name" value="Ankyrin repeat"/>
    <property type="match status" value="1"/>
</dbReference>
<dbReference type="InterPro" id="IPR000408">
    <property type="entry name" value="Reg_chr_condens"/>
</dbReference>
<dbReference type="PANTHER" id="PTHR22872">
    <property type="entry name" value="BTK-BINDING PROTEIN-RELATED"/>
    <property type="match status" value="1"/>
</dbReference>
<feature type="compositionally biased region" description="Low complexity" evidence="3">
    <location>
        <begin position="1383"/>
        <end position="1416"/>
    </location>
</feature>
<dbReference type="SMART" id="SM00248">
    <property type="entry name" value="ANK"/>
    <property type="match status" value="2"/>
</dbReference>
<dbReference type="PANTHER" id="PTHR22872:SF2">
    <property type="entry name" value="INHIBITOR OF BRUTON TYROSINE KINASE"/>
    <property type="match status" value="1"/>
</dbReference>
<gene>
    <name evidence="4" type="ORF">EJ06DRAFT_550183</name>
</gene>
<feature type="region of interest" description="Disordered" evidence="3">
    <location>
        <begin position="1205"/>
        <end position="1288"/>
    </location>
</feature>
<feature type="repeat" description="RCC1" evidence="2">
    <location>
        <begin position="344"/>
        <end position="398"/>
    </location>
</feature>
<dbReference type="PROSITE" id="PS50012">
    <property type="entry name" value="RCC1_3"/>
    <property type="match status" value="1"/>
</dbReference>
<protein>
    <submittedName>
        <fullName evidence="4">Uncharacterized protein</fullName>
    </submittedName>
</protein>
<dbReference type="InterPro" id="IPR036770">
    <property type="entry name" value="Ankyrin_rpt-contain_sf"/>
</dbReference>
<feature type="region of interest" description="Disordered" evidence="3">
    <location>
        <begin position="29"/>
        <end position="63"/>
    </location>
</feature>
<feature type="region of interest" description="Disordered" evidence="3">
    <location>
        <begin position="525"/>
        <end position="544"/>
    </location>
</feature>
<keyword evidence="5" id="KW-1185">Reference proteome</keyword>
<evidence type="ECO:0000313" key="4">
    <source>
        <dbReference type="EMBL" id="KAF2398861.1"/>
    </source>
</evidence>
<dbReference type="SUPFAM" id="SSF54695">
    <property type="entry name" value="POZ domain"/>
    <property type="match status" value="1"/>
</dbReference>
<dbReference type="InterPro" id="IPR011333">
    <property type="entry name" value="SKP1/BTB/POZ_sf"/>
</dbReference>
<feature type="compositionally biased region" description="Basic and acidic residues" evidence="3">
    <location>
        <begin position="1232"/>
        <end position="1241"/>
    </location>
</feature>
<dbReference type="EMBL" id="ML996699">
    <property type="protein sequence ID" value="KAF2398861.1"/>
    <property type="molecule type" value="Genomic_DNA"/>
</dbReference>
<dbReference type="Gene3D" id="3.30.710.10">
    <property type="entry name" value="Potassium Channel Kv1.1, Chain A"/>
    <property type="match status" value="1"/>
</dbReference>
<name>A0A6G1HSH6_9PEZI</name>
<dbReference type="InterPro" id="IPR009091">
    <property type="entry name" value="RCC1/BLIP-II"/>
</dbReference>
<dbReference type="Pfam" id="PF12796">
    <property type="entry name" value="Ank_2"/>
    <property type="match status" value="1"/>
</dbReference>
<evidence type="ECO:0000256" key="2">
    <source>
        <dbReference type="PROSITE-ProRule" id="PRU00235"/>
    </source>
</evidence>
<keyword evidence="1" id="KW-0677">Repeat</keyword>
<dbReference type="InterPro" id="IPR002110">
    <property type="entry name" value="Ankyrin_rpt"/>
</dbReference>
<proteinExistence type="predicted"/>
<feature type="compositionally biased region" description="Polar residues" evidence="3">
    <location>
        <begin position="1279"/>
        <end position="1288"/>
    </location>
</feature>
<organism evidence="4 5">
    <name type="scientific">Trichodelitschia bisporula</name>
    <dbReference type="NCBI Taxonomy" id="703511"/>
    <lineage>
        <taxon>Eukaryota</taxon>
        <taxon>Fungi</taxon>
        <taxon>Dikarya</taxon>
        <taxon>Ascomycota</taxon>
        <taxon>Pezizomycotina</taxon>
        <taxon>Dothideomycetes</taxon>
        <taxon>Dothideomycetes incertae sedis</taxon>
        <taxon>Phaeotrichales</taxon>
        <taxon>Phaeotrichaceae</taxon>
        <taxon>Trichodelitschia</taxon>
    </lineage>
</organism>
<dbReference type="Gene3D" id="2.130.10.30">
    <property type="entry name" value="Regulator of chromosome condensation 1/beta-lactamase-inhibitor protein II"/>
    <property type="match status" value="1"/>
</dbReference>
<evidence type="ECO:0000256" key="1">
    <source>
        <dbReference type="ARBA" id="ARBA00022737"/>
    </source>
</evidence>
<feature type="compositionally biased region" description="Basic and acidic residues" evidence="3">
    <location>
        <begin position="183"/>
        <end position="204"/>
    </location>
</feature>
<dbReference type="InterPro" id="IPR051625">
    <property type="entry name" value="Signaling_Regulatory_Domain"/>
</dbReference>